<name>A0ABQ5K4N8_9EUKA</name>
<keyword evidence="3 4" id="KW-0653">Protein transport</keyword>
<comment type="similarity">
    <text evidence="1 4">Belongs to the SNAP family.</text>
</comment>
<keyword evidence="4" id="KW-0472">Membrane</keyword>
<dbReference type="PANTHER" id="PTHR13768">
    <property type="entry name" value="SOLUBLE NSF ATTACHMENT PROTEIN SNAP"/>
    <property type="match status" value="1"/>
</dbReference>
<reference evidence="5" key="1">
    <citation type="submission" date="2022-03" db="EMBL/GenBank/DDBJ databases">
        <title>Draft genome sequence of Aduncisulcus paluster, a free-living microaerophilic Fornicata.</title>
        <authorList>
            <person name="Yuyama I."/>
            <person name="Kume K."/>
            <person name="Tamura T."/>
            <person name="Inagaki Y."/>
            <person name="Hashimoto T."/>
        </authorList>
    </citation>
    <scope>NUCLEOTIDE SEQUENCE</scope>
    <source>
        <strain evidence="5">NY0171</strain>
    </source>
</reference>
<proteinExistence type="inferred from homology"/>
<comment type="caution">
    <text evidence="5">The sequence shown here is derived from an EMBL/GenBank/DDBJ whole genome shotgun (WGS) entry which is preliminary data.</text>
</comment>
<comment type="function">
    <text evidence="4">Required for vesicular transport between the endoplasmic reticulum and the Golgi apparatus.</text>
</comment>
<comment type="subcellular location">
    <subcellularLocation>
        <location evidence="4">Membrane</location>
        <topology evidence="4">Peripheral membrane protein</topology>
    </subcellularLocation>
</comment>
<accession>A0ABQ5K4N8</accession>
<dbReference type="SUPFAM" id="SSF48452">
    <property type="entry name" value="TPR-like"/>
    <property type="match status" value="1"/>
</dbReference>
<dbReference type="InterPro" id="IPR000744">
    <property type="entry name" value="NSF_attach"/>
</dbReference>
<evidence type="ECO:0000256" key="4">
    <source>
        <dbReference type="RuleBase" id="RU367013"/>
    </source>
</evidence>
<gene>
    <name evidence="5" type="ORF">ADUPG1_013872</name>
</gene>
<evidence type="ECO:0000313" key="6">
    <source>
        <dbReference type="Proteomes" id="UP001057375"/>
    </source>
</evidence>
<protein>
    <submittedName>
        <fullName evidence="5">NSF attachment protein like protein</fullName>
    </submittedName>
</protein>
<dbReference type="CDD" id="cd15832">
    <property type="entry name" value="SNAP"/>
    <property type="match status" value="1"/>
</dbReference>
<sequence>MSSAADRAFLFYNKAQKKLKGVLFFRPSEAALDDAAEMFEKSANLFKSVKQWQKAGESYLRVAECQRKLGTIPYVVKAMTNAGHMFKKVDSDKAVECYNGAVAAAMEEGRLFQAGKLQKEIAELYEKERDIETAIKFYADAAETFGDEERAASDERNCLLKVAEFSAARGDYDKSAGIYESVALKCVPNRLLVWSAREYFSRCLLCILARGDTVKADMKLTLFERSDATFPRTPEHKLCQRLITAMNDRDEGEFTNALREYDSMKPLDTWRTNLLEVIKTHIEEEEEEEEEDDVC</sequence>
<keyword evidence="2 4" id="KW-0813">Transport</keyword>
<dbReference type="InterPro" id="IPR011990">
    <property type="entry name" value="TPR-like_helical_dom_sf"/>
</dbReference>
<dbReference type="Gene3D" id="1.25.40.10">
    <property type="entry name" value="Tetratricopeptide repeat domain"/>
    <property type="match status" value="1"/>
</dbReference>
<dbReference type="Proteomes" id="UP001057375">
    <property type="component" value="Unassembled WGS sequence"/>
</dbReference>
<evidence type="ECO:0000256" key="2">
    <source>
        <dbReference type="ARBA" id="ARBA00022448"/>
    </source>
</evidence>
<evidence type="ECO:0000313" key="5">
    <source>
        <dbReference type="EMBL" id="GKT27505.1"/>
    </source>
</evidence>
<dbReference type="PRINTS" id="PR00448">
    <property type="entry name" value="NSFATTACHMNT"/>
</dbReference>
<dbReference type="Pfam" id="PF14938">
    <property type="entry name" value="SNAP"/>
    <property type="match status" value="1"/>
</dbReference>
<dbReference type="PANTHER" id="PTHR13768:SF8">
    <property type="entry name" value="ALPHA-SOLUBLE NSF ATTACHMENT PROTEIN"/>
    <property type="match status" value="1"/>
</dbReference>
<evidence type="ECO:0000256" key="3">
    <source>
        <dbReference type="ARBA" id="ARBA00022927"/>
    </source>
</evidence>
<evidence type="ECO:0000256" key="1">
    <source>
        <dbReference type="ARBA" id="ARBA00010050"/>
    </source>
</evidence>
<organism evidence="5 6">
    <name type="scientific">Aduncisulcus paluster</name>
    <dbReference type="NCBI Taxonomy" id="2918883"/>
    <lineage>
        <taxon>Eukaryota</taxon>
        <taxon>Metamonada</taxon>
        <taxon>Carpediemonas-like organisms</taxon>
        <taxon>Aduncisulcus</taxon>
    </lineage>
</organism>
<dbReference type="EMBL" id="BQXS01012749">
    <property type="protein sequence ID" value="GKT27505.1"/>
    <property type="molecule type" value="Genomic_DNA"/>
</dbReference>
<keyword evidence="4" id="KW-0931">ER-Golgi transport</keyword>
<keyword evidence="6" id="KW-1185">Reference proteome</keyword>